<dbReference type="OrthoDB" id="9795390at2"/>
<evidence type="ECO:0000256" key="1">
    <source>
        <dbReference type="ARBA" id="ARBA00009670"/>
    </source>
</evidence>
<proteinExistence type="inferred from homology"/>
<feature type="compositionally biased region" description="Basic and acidic residues" evidence="5">
    <location>
        <begin position="530"/>
        <end position="541"/>
    </location>
</feature>
<dbReference type="PANTHER" id="PTHR43851:SF3">
    <property type="entry name" value="COENZYME Q8"/>
    <property type="match status" value="1"/>
</dbReference>
<sequence>MSDIPRRAVVRTARLATLPLGYAGRATLGVGRRLGGRPAEVVATELQQRTAEQVFRVLGELKGGAMKLGQMLSVFEAALPDEVAGPYRAALTKLQEAAPPLPAATIHKVLAAELGPDWRGLFASFDDEPAAAASIGQVHRAVWSDGRPVAVKVQYPGAGPALLSDLTQLGRAARLFGVLAPGLDVKPLIEELRARVAEELDYRLEASWQRAFAEAYQGDPDIAIPWPLAASDHVLVAEWLDGVPLADIIADGDQDQRDRAGLLLCRFLYSCPARAGLLHADPHPGNFRLLADGRLGVLDFGAVQRLPDGLPEVMGRLTRLALDVRRTATATAAAAAGSKGTGTKDSGVNGATALADEDAAAQVVEGLRREGFIRPGVTVDAEELLEHLGPLLDALVEEEFTFSRQWLREQALRLADWRSPAAQVSRQLNLPPSYLLIHRVTMSGIGLLCQLGATTSLRTEMERWQPGFAQPGTAAARHAARANRPGRPLPTLAVAPGGDATRTPADPVLFGPPPSRRARAPRAPRPPRQRGGEHPMDKPEP</sequence>
<dbReference type="Pfam" id="PF03109">
    <property type="entry name" value="ABC1"/>
    <property type="match status" value="1"/>
</dbReference>
<keyword evidence="2" id="KW-0808">Transferase</keyword>
<dbReference type="InterPro" id="IPR004147">
    <property type="entry name" value="ABC1_dom"/>
</dbReference>
<dbReference type="STRING" id="1834516.BL253_00380"/>
<dbReference type="GO" id="GO:0016740">
    <property type="term" value="F:transferase activity"/>
    <property type="evidence" value="ECO:0007669"/>
    <property type="project" value="UniProtKB-KW"/>
</dbReference>
<evidence type="ECO:0000256" key="3">
    <source>
        <dbReference type="ARBA" id="ARBA00022741"/>
    </source>
</evidence>
<dbReference type="InterPro" id="IPR034646">
    <property type="entry name" value="ADCK3_dom"/>
</dbReference>
<evidence type="ECO:0000259" key="6">
    <source>
        <dbReference type="Pfam" id="PF03109"/>
    </source>
</evidence>
<evidence type="ECO:0000256" key="5">
    <source>
        <dbReference type="SAM" id="MobiDB-lite"/>
    </source>
</evidence>
<dbReference type="Proteomes" id="UP000188929">
    <property type="component" value="Unassembled WGS sequence"/>
</dbReference>
<dbReference type="InterPro" id="IPR011009">
    <property type="entry name" value="Kinase-like_dom_sf"/>
</dbReference>
<dbReference type="AlphaFoldDB" id="A0A1V2IN40"/>
<dbReference type="GO" id="GO:0005524">
    <property type="term" value="F:ATP binding"/>
    <property type="evidence" value="ECO:0007669"/>
    <property type="project" value="UniProtKB-KW"/>
</dbReference>
<accession>A0A1V2IN40</accession>
<evidence type="ECO:0000313" key="8">
    <source>
        <dbReference type="Proteomes" id="UP000188929"/>
    </source>
</evidence>
<dbReference type="EMBL" id="MOMC01000002">
    <property type="protein sequence ID" value="ONH33821.1"/>
    <property type="molecule type" value="Genomic_DNA"/>
</dbReference>
<feature type="compositionally biased region" description="Basic residues" evidence="5">
    <location>
        <begin position="516"/>
        <end position="528"/>
    </location>
</feature>
<comment type="caution">
    <text evidence="7">The sequence shown here is derived from an EMBL/GenBank/DDBJ whole genome shotgun (WGS) entry which is preliminary data.</text>
</comment>
<comment type="similarity">
    <text evidence="1">Belongs to the protein kinase superfamily. ADCK protein kinase family.</text>
</comment>
<reference evidence="8" key="1">
    <citation type="submission" date="2016-10" db="EMBL/GenBank/DDBJ databases">
        <title>Frankia sp. NRRL B-16386 Genome sequencing.</title>
        <authorList>
            <person name="Ghodhbane-Gtari F."/>
            <person name="Swanson E."/>
            <person name="Gueddou A."/>
            <person name="Hezbri K."/>
            <person name="Ktari K."/>
            <person name="Nouioui I."/>
            <person name="Morris K."/>
            <person name="Simpson S."/>
            <person name="Abebe-Akele F."/>
            <person name="Thomas K."/>
            <person name="Gtari M."/>
            <person name="Tisa L.S."/>
        </authorList>
    </citation>
    <scope>NUCLEOTIDE SEQUENCE [LARGE SCALE GENOMIC DNA]</scope>
    <source>
        <strain evidence="8">NRRL B-16386</strain>
    </source>
</reference>
<feature type="domain" description="ABC1 atypical kinase-like" evidence="6">
    <location>
        <begin position="93"/>
        <end position="308"/>
    </location>
</feature>
<dbReference type="CDD" id="cd13970">
    <property type="entry name" value="ABC1_ADCK3"/>
    <property type="match status" value="1"/>
</dbReference>
<dbReference type="RefSeq" id="WP_076812260.1">
    <property type="nucleotide sequence ID" value="NZ_MOMC01000002.1"/>
</dbReference>
<evidence type="ECO:0000256" key="4">
    <source>
        <dbReference type="ARBA" id="ARBA00022840"/>
    </source>
</evidence>
<organism evidence="7 8">
    <name type="scientific">Pseudofrankia asymbiotica</name>
    <dbReference type="NCBI Taxonomy" id="1834516"/>
    <lineage>
        <taxon>Bacteria</taxon>
        <taxon>Bacillati</taxon>
        <taxon>Actinomycetota</taxon>
        <taxon>Actinomycetes</taxon>
        <taxon>Frankiales</taxon>
        <taxon>Frankiaceae</taxon>
        <taxon>Pseudofrankia</taxon>
    </lineage>
</organism>
<dbReference type="PANTHER" id="PTHR43851">
    <property type="match status" value="1"/>
</dbReference>
<evidence type="ECO:0000313" key="7">
    <source>
        <dbReference type="EMBL" id="ONH33821.1"/>
    </source>
</evidence>
<gene>
    <name evidence="7" type="ORF">BL253_00380</name>
</gene>
<keyword evidence="3" id="KW-0547">Nucleotide-binding</keyword>
<dbReference type="SUPFAM" id="SSF56112">
    <property type="entry name" value="Protein kinase-like (PK-like)"/>
    <property type="match status" value="1"/>
</dbReference>
<evidence type="ECO:0000256" key="2">
    <source>
        <dbReference type="ARBA" id="ARBA00022679"/>
    </source>
</evidence>
<feature type="region of interest" description="Disordered" evidence="5">
    <location>
        <begin position="471"/>
        <end position="541"/>
    </location>
</feature>
<dbReference type="InterPro" id="IPR051409">
    <property type="entry name" value="Atypical_kinase_ADCK"/>
</dbReference>
<keyword evidence="4" id="KW-0067">ATP-binding</keyword>
<keyword evidence="8" id="KW-1185">Reference proteome</keyword>
<name>A0A1V2IN40_9ACTN</name>
<protein>
    <submittedName>
        <fullName evidence="7">ABC transporter</fullName>
    </submittedName>
</protein>